<comment type="subcellular location">
    <subcellularLocation>
        <location evidence="1">Cell inner membrane</location>
        <topology evidence="1">Multi-pass membrane protein</topology>
    </subcellularLocation>
</comment>
<evidence type="ECO:0000256" key="7">
    <source>
        <dbReference type="ARBA" id="ARBA00022989"/>
    </source>
</evidence>
<keyword evidence="3" id="KW-0813">Transport</keyword>
<dbReference type="GO" id="GO:0015562">
    <property type="term" value="F:efflux transmembrane transporter activity"/>
    <property type="evidence" value="ECO:0007669"/>
    <property type="project" value="InterPro"/>
</dbReference>
<evidence type="ECO:0000256" key="6">
    <source>
        <dbReference type="ARBA" id="ARBA00022692"/>
    </source>
</evidence>
<dbReference type="OrthoDB" id="8270at2"/>
<dbReference type="FunFam" id="1.20.1640.10:FF:000001">
    <property type="entry name" value="Efflux pump membrane transporter"/>
    <property type="match status" value="1"/>
</dbReference>
<feature type="transmembrane region" description="Helical" evidence="9">
    <location>
        <begin position="932"/>
        <end position="954"/>
    </location>
</feature>
<feature type="transmembrane region" description="Helical" evidence="9">
    <location>
        <begin position="1008"/>
        <end position="1034"/>
    </location>
</feature>
<dbReference type="AlphaFoldDB" id="A0A365XU71"/>
<dbReference type="SUPFAM" id="SSF82714">
    <property type="entry name" value="Multidrug efflux transporter AcrB TolC docking domain, DN and DC subdomains"/>
    <property type="match status" value="2"/>
</dbReference>
<keyword evidence="8 9" id="KW-0472">Membrane</keyword>
<feature type="domain" description="SSD" evidence="10">
    <location>
        <begin position="371"/>
        <end position="497"/>
    </location>
</feature>
<dbReference type="InterPro" id="IPR001036">
    <property type="entry name" value="Acrflvin-R"/>
</dbReference>
<evidence type="ECO:0000256" key="1">
    <source>
        <dbReference type="ARBA" id="ARBA00004429"/>
    </source>
</evidence>
<evidence type="ECO:0000256" key="8">
    <source>
        <dbReference type="ARBA" id="ARBA00023136"/>
    </source>
</evidence>
<dbReference type="InterPro" id="IPR004764">
    <property type="entry name" value="MdtF-like"/>
</dbReference>
<evidence type="ECO:0000256" key="3">
    <source>
        <dbReference type="ARBA" id="ARBA00022448"/>
    </source>
</evidence>
<feature type="transmembrane region" description="Helical" evidence="9">
    <location>
        <begin position="396"/>
        <end position="419"/>
    </location>
</feature>
<feature type="transmembrane region" description="Helical" evidence="9">
    <location>
        <begin position="879"/>
        <end position="897"/>
    </location>
</feature>
<evidence type="ECO:0000256" key="4">
    <source>
        <dbReference type="ARBA" id="ARBA00022475"/>
    </source>
</evidence>
<feature type="transmembrane region" description="Helical" evidence="9">
    <location>
        <begin position="472"/>
        <end position="499"/>
    </location>
</feature>
<organism evidence="11 12">
    <name type="scientific">Chitinophaga flava</name>
    <dbReference type="NCBI Taxonomy" id="2259036"/>
    <lineage>
        <taxon>Bacteria</taxon>
        <taxon>Pseudomonadati</taxon>
        <taxon>Bacteroidota</taxon>
        <taxon>Chitinophagia</taxon>
        <taxon>Chitinophagales</taxon>
        <taxon>Chitinophagaceae</taxon>
        <taxon>Chitinophaga</taxon>
    </lineage>
</organism>
<feature type="transmembrane region" description="Helical" evidence="9">
    <location>
        <begin position="440"/>
        <end position="460"/>
    </location>
</feature>
<protein>
    <submittedName>
        <fullName evidence="11">Hydrophobe/amphiphile efflux-1 family RND transporter</fullName>
    </submittedName>
</protein>
<evidence type="ECO:0000256" key="5">
    <source>
        <dbReference type="ARBA" id="ARBA00022519"/>
    </source>
</evidence>
<gene>
    <name evidence="11" type="ORF">DF182_25970</name>
</gene>
<dbReference type="InterPro" id="IPR000731">
    <property type="entry name" value="SSD"/>
</dbReference>
<evidence type="ECO:0000259" key="10">
    <source>
        <dbReference type="PROSITE" id="PS50156"/>
    </source>
</evidence>
<accession>A0A365XU71</accession>
<dbReference type="Gene3D" id="3.30.70.1320">
    <property type="entry name" value="Multidrug efflux transporter AcrB pore domain like"/>
    <property type="match status" value="1"/>
</dbReference>
<dbReference type="GO" id="GO:0042910">
    <property type="term" value="F:xenobiotic transmembrane transporter activity"/>
    <property type="evidence" value="ECO:0007669"/>
    <property type="project" value="TreeGrafter"/>
</dbReference>
<dbReference type="PRINTS" id="PR00702">
    <property type="entry name" value="ACRIFLAVINRP"/>
</dbReference>
<comment type="caution">
    <text evidence="11">The sequence shown here is derived from an EMBL/GenBank/DDBJ whole genome shotgun (WGS) entry which is preliminary data.</text>
</comment>
<comment type="similarity">
    <text evidence="2">Belongs to the resistance-nodulation-cell division (RND) (TC 2.A.6) family.</text>
</comment>
<dbReference type="PANTHER" id="PTHR32063">
    <property type="match status" value="1"/>
</dbReference>
<dbReference type="Pfam" id="PF00873">
    <property type="entry name" value="ACR_tran"/>
    <property type="match status" value="1"/>
</dbReference>
<dbReference type="SUPFAM" id="SSF82693">
    <property type="entry name" value="Multidrug efflux transporter AcrB pore domain, PN1, PN2, PC1 and PC2 subdomains"/>
    <property type="match status" value="4"/>
</dbReference>
<evidence type="ECO:0000256" key="2">
    <source>
        <dbReference type="ARBA" id="ARBA00010942"/>
    </source>
</evidence>
<feature type="transmembrane region" description="Helical" evidence="9">
    <location>
        <begin position="342"/>
        <end position="361"/>
    </location>
</feature>
<feature type="transmembrane region" description="Helical" evidence="9">
    <location>
        <begin position="368"/>
        <end position="390"/>
    </location>
</feature>
<dbReference type="Gene3D" id="3.30.70.1440">
    <property type="entry name" value="Multidrug efflux transporter AcrB pore domain"/>
    <property type="match status" value="1"/>
</dbReference>
<dbReference type="EMBL" id="QFFJ01000002">
    <property type="protein sequence ID" value="RBL89926.1"/>
    <property type="molecule type" value="Genomic_DNA"/>
</dbReference>
<feature type="transmembrane region" description="Helical" evidence="9">
    <location>
        <begin position="975"/>
        <end position="996"/>
    </location>
</feature>
<keyword evidence="6 9" id="KW-0812">Transmembrane</keyword>
<evidence type="ECO:0000313" key="12">
    <source>
        <dbReference type="Proteomes" id="UP000253410"/>
    </source>
</evidence>
<dbReference type="GO" id="GO:0009636">
    <property type="term" value="P:response to toxic substance"/>
    <property type="evidence" value="ECO:0007669"/>
    <property type="project" value="UniProtKB-ARBA"/>
</dbReference>
<dbReference type="Gene3D" id="3.30.2090.10">
    <property type="entry name" value="Multidrug efflux transporter AcrB TolC docking domain, DN and DC subdomains"/>
    <property type="match status" value="2"/>
</dbReference>
<dbReference type="GO" id="GO:0005886">
    <property type="term" value="C:plasma membrane"/>
    <property type="evidence" value="ECO:0007669"/>
    <property type="project" value="UniProtKB-SubCell"/>
</dbReference>
<keyword evidence="7 9" id="KW-1133">Transmembrane helix</keyword>
<keyword evidence="5" id="KW-0997">Cell inner membrane</keyword>
<keyword evidence="12" id="KW-1185">Reference proteome</keyword>
<evidence type="ECO:0000313" key="11">
    <source>
        <dbReference type="EMBL" id="RBL89926.1"/>
    </source>
</evidence>
<proteinExistence type="inferred from homology"/>
<dbReference type="InterPro" id="IPR027463">
    <property type="entry name" value="AcrB_DN_DC_subdom"/>
</dbReference>
<dbReference type="PANTHER" id="PTHR32063:SF76">
    <property type="entry name" value="EFFLUX PUMP MEMBRANE TRANSPORTER"/>
    <property type="match status" value="1"/>
</dbReference>
<dbReference type="SUPFAM" id="SSF82866">
    <property type="entry name" value="Multidrug efflux transporter AcrB transmembrane domain"/>
    <property type="match status" value="2"/>
</dbReference>
<sequence>MIANTFIKRPVTAIVISLVLMISGIVCIFNLAVDQYPNISPPSVSVSGSYTGADAETVEQTVAIPIEEQVNGVPGMRYMQSTSTNTGSVSIRVTFDIGTNVRIAALNVQNRVGIAKPLLPSVVSQLGLTVRASNPDMLMMVAIYSPHQSHNINFVNNYAYSYLQDALLRVPGVGDVTVRADPFSMRIWMDPQKMAAYGITTGDVRTALSEQNAYLAAGAVGEPPQQSDQVFERTIIVNGQLNKPEQFEKVIVKNIPGTGELVYLKDIARVELGKFTFSANSFMDGKPSAYVMVYQAPGSNALQTADNVYKTMEELKKTFPNDLDYEVPFESVTIIRVSMSEVVKTLLQALGLVAVVVFLFLQNLRSTLIPVFAIPVSILATFIFFIPLGFTINTLSMFGFVLAIGIVVDDAIIVVEAVQHYIDHQGMSPKEATYHAMKEISAPVVAIALILASVFVPVGFIPGIVGRLYQQFAITIAISVILSAFVALSLTPALCSILLKPSHANKKPGFIGRIFERYNKWFERVTNSYSKGVKKCIQHGRYVIIFLIILCIATVYLFKVKPSGFIPPEDGGRLYITYQLPEGTATTHSVETIKKIMKIIGEVPGVAHYSALSGLNILNGGSNSNNGSIFCMLKPWDERTTPETRFPGIINVIKKRIAQAGIINANVVVTQPPPIRGIGQASGFSMQIQQGNTNDDLHQFEAVVQRFLAECKKYPAIATAYCYYSAHTPNYRLTVDREKCQKLGVNIADVYNAMQANMGSLLINNFTLYNRTFHVVVQADTVFRALISDMNNYYVRNQAGTMVPISTMISYMPTETAPLITHFNIFRSAEVDGNTPPGYSTGQGIAALKEVAAKVLPRGYTYEFSGLSYEEIRAGSTTVYIFTFSIIFVFLFLAALYESWSVPFSVLLAVPISAFGAILTLTFIPLLSNNVYAQIGLITLIGLSSKNAILIVEFAKERVDRGEGLIRSTLQAVKLRLRPIIMTSMAFILGVLPLALATGAGAVSRNTIGFTVLGGMIASTSMAIFIVPVLFVLFTRWSYGKKELAWLEAHHEELMEKARKIEEQNIDPVLEYEIASARQQNEEEKGKKED</sequence>
<feature type="transmembrane region" description="Helical" evidence="9">
    <location>
        <begin position="12"/>
        <end position="33"/>
    </location>
</feature>
<dbReference type="Gene3D" id="3.30.70.1430">
    <property type="entry name" value="Multidrug efflux transporter AcrB pore domain"/>
    <property type="match status" value="2"/>
</dbReference>
<dbReference type="Proteomes" id="UP000253410">
    <property type="component" value="Unassembled WGS sequence"/>
</dbReference>
<feature type="transmembrane region" description="Helical" evidence="9">
    <location>
        <begin position="540"/>
        <end position="558"/>
    </location>
</feature>
<evidence type="ECO:0000256" key="9">
    <source>
        <dbReference type="SAM" id="Phobius"/>
    </source>
</evidence>
<keyword evidence="4" id="KW-1003">Cell membrane</keyword>
<dbReference type="NCBIfam" id="TIGR00915">
    <property type="entry name" value="2A0602"/>
    <property type="match status" value="1"/>
</dbReference>
<name>A0A365XU71_9BACT</name>
<feature type="transmembrane region" description="Helical" evidence="9">
    <location>
        <begin position="904"/>
        <end position="926"/>
    </location>
</feature>
<dbReference type="Gene3D" id="1.20.1640.10">
    <property type="entry name" value="Multidrug efflux transporter AcrB transmembrane domain"/>
    <property type="match status" value="2"/>
</dbReference>
<reference evidence="11 12" key="1">
    <citation type="submission" date="2018-05" db="EMBL/GenBank/DDBJ databases">
        <title>Chitinophaga sp. K3CV102501T nov., isolated from isolated from a monsoon evergreen broad-leaved forest soil.</title>
        <authorList>
            <person name="Lv Y."/>
        </authorList>
    </citation>
    <scope>NUCLEOTIDE SEQUENCE [LARGE SCALE GENOMIC DNA]</scope>
    <source>
        <strain evidence="11 12">GDMCC 1.1325</strain>
    </source>
</reference>
<dbReference type="PROSITE" id="PS50156">
    <property type="entry name" value="SSD"/>
    <property type="match status" value="1"/>
</dbReference>
<dbReference type="RefSeq" id="WP_113618675.1">
    <property type="nucleotide sequence ID" value="NZ_QFFJ01000002.1"/>
</dbReference>